<dbReference type="PANTHER" id="PTHR37984">
    <property type="entry name" value="PROTEIN CBG26694"/>
    <property type="match status" value="1"/>
</dbReference>
<sequence length="534" mass="60587">MLSSDSKIDELGNKIDKLLEKVVSPQGGILGSAPTEGLQIMGSGVDPCAWLCKCERYFQYNRITDPQQKLEEVVLHLNAAEEQNEGEILAEISTVLHQFAEPTSLPPRRNHDHHIPLKSYANPISIRPYIKVLEILRAEQLSKCSFGQPKVDYLGHIFTGEGVSTDPSKIEAMSKWPIPKSVKALRGFLGLIGYYRRFIKSYGAISKPLTNLLRKNAFQWNSEAEQTFFQLKEAMTIAPVLALADFTKSFIIETDACDTGMCAVLMQEGKPIAFFSQTLASAHMGLSTYEKEYMQRVTTALQQKGLTKLLGLDYETQYKKEAENRVADALSRRQEEVFELYAISSVEPTLMKMMEMSYEHDLVASQLITELITIHGAKPKYTLTQGVIRFKEKIFVSKYETCQKVKTENVHPAGLLQPLPIPEFPRQDIAMDFIERLFSSSQKNAILVIIDRFTKYGHFLALKHPYTAKDVANLFLKEIYKLHGLPKTILSDRDPIFTSHFWQQLFKTLGTKLTMSTAYHPQTDGQTKRLNRCL</sequence>
<dbReference type="GO" id="GO:0003824">
    <property type="term" value="F:catalytic activity"/>
    <property type="evidence" value="ECO:0007669"/>
    <property type="project" value="UniProtKB-KW"/>
</dbReference>
<proteinExistence type="predicted"/>
<dbReference type="FunFam" id="3.30.70.270:FF:000020">
    <property type="entry name" value="Transposon Tf2-6 polyprotein-like Protein"/>
    <property type="match status" value="1"/>
</dbReference>
<dbReference type="InterPro" id="IPR050951">
    <property type="entry name" value="Retrovirus_Pol_polyprotein"/>
</dbReference>
<dbReference type="Pfam" id="PF17919">
    <property type="entry name" value="RT_RNaseH_2"/>
    <property type="match status" value="1"/>
</dbReference>
<dbReference type="AlphaFoldDB" id="A0A1U7YI19"/>
<evidence type="ECO:0000259" key="2">
    <source>
        <dbReference type="PROSITE" id="PS50994"/>
    </source>
</evidence>
<dbReference type="PROSITE" id="PS50994">
    <property type="entry name" value="INTEGRASE"/>
    <property type="match status" value="1"/>
</dbReference>
<dbReference type="InterPro" id="IPR041577">
    <property type="entry name" value="RT_RNaseH_2"/>
</dbReference>
<evidence type="ECO:0000256" key="1">
    <source>
        <dbReference type="ARBA" id="ARBA00023268"/>
    </source>
</evidence>
<dbReference type="PANTHER" id="PTHR37984:SF5">
    <property type="entry name" value="PROTEIN NYNRIN-LIKE"/>
    <property type="match status" value="1"/>
</dbReference>
<dbReference type="Gene3D" id="3.30.420.10">
    <property type="entry name" value="Ribonuclease H-like superfamily/Ribonuclease H"/>
    <property type="match status" value="1"/>
</dbReference>
<feature type="domain" description="Integrase catalytic" evidence="2">
    <location>
        <begin position="421"/>
        <end position="534"/>
    </location>
</feature>
<dbReference type="InterPro" id="IPR001584">
    <property type="entry name" value="Integrase_cat-core"/>
</dbReference>
<dbReference type="InterPro" id="IPR012337">
    <property type="entry name" value="RNaseH-like_sf"/>
</dbReference>
<organism evidence="3 4">
    <name type="scientific">Nicotiana sylvestris</name>
    <name type="common">Wood tobacco</name>
    <name type="synonym">South American tobacco</name>
    <dbReference type="NCBI Taxonomy" id="4096"/>
    <lineage>
        <taxon>Eukaryota</taxon>
        <taxon>Viridiplantae</taxon>
        <taxon>Streptophyta</taxon>
        <taxon>Embryophyta</taxon>
        <taxon>Tracheophyta</taxon>
        <taxon>Spermatophyta</taxon>
        <taxon>Magnoliopsida</taxon>
        <taxon>eudicotyledons</taxon>
        <taxon>Gunneridae</taxon>
        <taxon>Pentapetalae</taxon>
        <taxon>asterids</taxon>
        <taxon>lamiids</taxon>
        <taxon>Solanales</taxon>
        <taxon>Solanaceae</taxon>
        <taxon>Nicotianoideae</taxon>
        <taxon>Nicotianeae</taxon>
        <taxon>Nicotiana</taxon>
    </lineage>
</organism>
<evidence type="ECO:0000313" key="4">
    <source>
        <dbReference type="RefSeq" id="XP_009801581.1"/>
    </source>
</evidence>
<dbReference type="GO" id="GO:0015074">
    <property type="term" value="P:DNA integration"/>
    <property type="evidence" value="ECO:0007669"/>
    <property type="project" value="InterPro"/>
</dbReference>
<dbReference type="SUPFAM" id="SSF53098">
    <property type="entry name" value="Ribonuclease H-like"/>
    <property type="match status" value="1"/>
</dbReference>
<keyword evidence="1" id="KW-0511">Multifunctional enzyme</keyword>
<dbReference type="RefSeq" id="XP_009801581.1">
    <property type="nucleotide sequence ID" value="XM_009803279.1"/>
</dbReference>
<reference evidence="3" key="1">
    <citation type="journal article" date="2013" name="Genome Biol.">
        <title>Reference genomes and transcriptomes of Nicotiana sylvestris and Nicotiana tomentosiformis.</title>
        <authorList>
            <person name="Sierro N."/>
            <person name="Battey J.N."/>
            <person name="Ouadi S."/>
            <person name="Bovet L."/>
            <person name="Goepfert S."/>
            <person name="Bakaher N."/>
            <person name="Peitsch M.C."/>
            <person name="Ivanov N.V."/>
        </authorList>
    </citation>
    <scope>NUCLEOTIDE SEQUENCE [LARGE SCALE GENOMIC DNA]</scope>
</reference>
<protein>
    <submittedName>
        <fullName evidence="4">Uncharacterized protein LOC104247310</fullName>
    </submittedName>
</protein>
<dbReference type="STRING" id="4096.A0A1U7YI19"/>
<accession>A0A1U7YI19</accession>
<dbReference type="GO" id="GO:0003676">
    <property type="term" value="F:nucleic acid binding"/>
    <property type="evidence" value="ECO:0007669"/>
    <property type="project" value="InterPro"/>
</dbReference>
<dbReference type="eggNOG" id="KOG0017">
    <property type="taxonomic scope" value="Eukaryota"/>
</dbReference>
<gene>
    <name evidence="4" type="primary">LOC104247310</name>
</gene>
<dbReference type="Gene3D" id="3.30.70.270">
    <property type="match status" value="1"/>
</dbReference>
<keyword evidence="3" id="KW-1185">Reference proteome</keyword>
<dbReference type="InterPro" id="IPR043502">
    <property type="entry name" value="DNA/RNA_pol_sf"/>
</dbReference>
<dbReference type="InterPro" id="IPR043128">
    <property type="entry name" value="Rev_trsase/Diguanyl_cyclase"/>
</dbReference>
<evidence type="ECO:0000313" key="3">
    <source>
        <dbReference type="Proteomes" id="UP000189701"/>
    </source>
</evidence>
<dbReference type="Pfam" id="PF00665">
    <property type="entry name" value="rve"/>
    <property type="match status" value="1"/>
</dbReference>
<name>A0A1U7YI19_NICSY</name>
<reference evidence="4" key="2">
    <citation type="submission" date="2025-08" db="UniProtKB">
        <authorList>
            <consortium name="RefSeq"/>
        </authorList>
    </citation>
    <scope>IDENTIFICATION</scope>
    <source>
        <tissue evidence="4">Leaf</tissue>
    </source>
</reference>
<dbReference type="SUPFAM" id="SSF56672">
    <property type="entry name" value="DNA/RNA polymerases"/>
    <property type="match status" value="1"/>
</dbReference>
<dbReference type="InterPro" id="IPR036397">
    <property type="entry name" value="RNaseH_sf"/>
</dbReference>
<dbReference type="Proteomes" id="UP000189701">
    <property type="component" value="Unplaced"/>
</dbReference>